<dbReference type="PANTHER" id="PTHR10491:SF4">
    <property type="entry name" value="METHIONINE ADENOSYLTRANSFERASE 2 SUBUNIT BETA"/>
    <property type="match status" value="1"/>
</dbReference>
<protein>
    <recommendedName>
        <fullName evidence="4 6">dTDP-4-dehydrorhamnose reductase</fullName>
        <ecNumber evidence="3 6">1.1.1.133</ecNumber>
    </recommendedName>
</protein>
<evidence type="ECO:0000256" key="2">
    <source>
        <dbReference type="ARBA" id="ARBA00010944"/>
    </source>
</evidence>
<dbReference type="GO" id="GO:0019305">
    <property type="term" value="P:dTDP-rhamnose biosynthetic process"/>
    <property type="evidence" value="ECO:0007669"/>
    <property type="project" value="UniProtKB-UniPathway"/>
</dbReference>
<dbReference type="Pfam" id="PF04321">
    <property type="entry name" value="RmlD_sub_bind"/>
    <property type="match status" value="1"/>
</dbReference>
<reference evidence="8 9" key="1">
    <citation type="submission" date="2015-11" db="EMBL/GenBank/DDBJ databases">
        <title>Genomic analysis of 38 Legionella species identifies large and diverse effector repertoires.</title>
        <authorList>
            <person name="Burstein D."/>
            <person name="Amaro F."/>
            <person name="Zusman T."/>
            <person name="Lifshitz Z."/>
            <person name="Cohen O."/>
            <person name="Gilbert J.A."/>
            <person name="Pupko T."/>
            <person name="Shuman H.A."/>
            <person name="Segal G."/>
        </authorList>
    </citation>
    <scope>NUCLEOTIDE SEQUENCE [LARGE SCALE GENOMIC DNA]</scope>
    <source>
        <strain evidence="8 9">ATCC 49508</strain>
    </source>
</reference>
<dbReference type="UniPathway" id="UPA00281"/>
<dbReference type="InterPro" id="IPR005913">
    <property type="entry name" value="dTDP_dehydrorham_reduct"/>
</dbReference>
<keyword evidence="9" id="KW-1185">Reference proteome</keyword>
<dbReference type="PANTHER" id="PTHR10491">
    <property type="entry name" value="DTDP-4-DEHYDRORHAMNOSE REDUCTASE"/>
    <property type="match status" value="1"/>
</dbReference>
<dbReference type="SUPFAM" id="SSF51735">
    <property type="entry name" value="NAD(P)-binding Rossmann-fold domains"/>
    <property type="match status" value="1"/>
</dbReference>
<comment type="pathway">
    <text evidence="1 6">Carbohydrate biosynthesis; dTDP-L-rhamnose biosynthesis.</text>
</comment>
<comment type="similarity">
    <text evidence="2 6">Belongs to the dTDP-4-dehydrorhamnose reductase family.</text>
</comment>
<accession>A0A0W1A394</accession>
<gene>
    <name evidence="8" type="primary">rmlD</name>
    <name evidence="8" type="ORF">Lwor_2424</name>
</gene>
<sequence>MKLLIIGAQGQVGSELVKAFAHTGHEIIPLTRRDMDCSAVAKVYSTLVIYQPELIINAAAYTAVDKAEEEPHLAEAVNADFVRELAIFCRRWNVPLIHLSTDYVFDGLKNDSYDELDHTNPKGAYALSKLHGEQAITSVLTQYIILRVSWVFGVTGTNFVKTIVNLAASRDELNIVADQKGRPTAARDIARVIVEIVMKIDGSSFDRWGIYHYAGKGETNWYEFAQVFMDLVKASNKSLKWARLNPISTDQYPTKAKRPKNSVLNTSRIEDLLGIECQAWNNYLPEIIDSIFTKEGTHELSR</sequence>
<dbReference type="CDD" id="cd05254">
    <property type="entry name" value="dTDP_HR_like_SDR_e"/>
    <property type="match status" value="1"/>
</dbReference>
<dbReference type="Proteomes" id="UP000054662">
    <property type="component" value="Unassembled WGS sequence"/>
</dbReference>
<organism evidence="8 9">
    <name type="scientific">Legionella worsleiensis</name>
    <dbReference type="NCBI Taxonomy" id="45076"/>
    <lineage>
        <taxon>Bacteria</taxon>
        <taxon>Pseudomonadati</taxon>
        <taxon>Pseudomonadota</taxon>
        <taxon>Gammaproteobacteria</taxon>
        <taxon>Legionellales</taxon>
        <taxon>Legionellaceae</taxon>
        <taxon>Legionella</taxon>
    </lineage>
</organism>
<dbReference type="RefSeq" id="WP_058494183.1">
    <property type="nucleotide sequence ID" value="NZ_CBCRUR010000025.1"/>
</dbReference>
<dbReference type="UniPathway" id="UPA00124"/>
<evidence type="ECO:0000313" key="8">
    <source>
        <dbReference type="EMBL" id="KTD75858.1"/>
    </source>
</evidence>
<dbReference type="InterPro" id="IPR029903">
    <property type="entry name" value="RmlD-like-bd"/>
</dbReference>
<dbReference type="EC" id="1.1.1.133" evidence="3 6"/>
<dbReference type="OrthoDB" id="9803892at2"/>
<evidence type="ECO:0000256" key="4">
    <source>
        <dbReference type="ARBA" id="ARBA00017099"/>
    </source>
</evidence>
<comment type="cofactor">
    <cofactor evidence="6">
        <name>Mg(2+)</name>
        <dbReference type="ChEBI" id="CHEBI:18420"/>
    </cofactor>
    <text evidence="6">Binds 1 Mg(2+) ion per monomer.</text>
</comment>
<dbReference type="PATRIC" id="fig|45076.6.peg.2668"/>
<evidence type="ECO:0000256" key="5">
    <source>
        <dbReference type="ARBA" id="ARBA00048200"/>
    </source>
</evidence>
<evidence type="ECO:0000259" key="7">
    <source>
        <dbReference type="Pfam" id="PF04321"/>
    </source>
</evidence>
<dbReference type="GO" id="GO:0008831">
    <property type="term" value="F:dTDP-4-dehydrorhamnose reductase activity"/>
    <property type="evidence" value="ECO:0007669"/>
    <property type="project" value="UniProtKB-EC"/>
</dbReference>
<keyword evidence="6" id="KW-0521">NADP</keyword>
<evidence type="ECO:0000313" key="9">
    <source>
        <dbReference type="Proteomes" id="UP000054662"/>
    </source>
</evidence>
<name>A0A0W1A394_9GAMM</name>
<dbReference type="Gene3D" id="3.90.25.10">
    <property type="entry name" value="UDP-galactose 4-epimerase, domain 1"/>
    <property type="match status" value="1"/>
</dbReference>
<dbReference type="InterPro" id="IPR036291">
    <property type="entry name" value="NAD(P)-bd_dom_sf"/>
</dbReference>
<evidence type="ECO:0000256" key="1">
    <source>
        <dbReference type="ARBA" id="ARBA00004781"/>
    </source>
</evidence>
<dbReference type="GO" id="GO:0009243">
    <property type="term" value="P:O antigen biosynthetic process"/>
    <property type="evidence" value="ECO:0007669"/>
    <property type="project" value="UniProtKB-UniPathway"/>
</dbReference>
<dbReference type="STRING" id="45076.Lwor_2424"/>
<dbReference type="AlphaFoldDB" id="A0A0W1A394"/>
<proteinExistence type="inferred from homology"/>
<feature type="domain" description="RmlD-like substrate binding" evidence="7">
    <location>
        <begin position="1"/>
        <end position="290"/>
    </location>
</feature>
<keyword evidence="6" id="KW-0560">Oxidoreductase</keyword>
<comment type="caution">
    <text evidence="8">The sequence shown here is derived from an EMBL/GenBank/DDBJ whole genome shotgun (WGS) entry which is preliminary data.</text>
</comment>
<evidence type="ECO:0000256" key="6">
    <source>
        <dbReference type="RuleBase" id="RU364082"/>
    </source>
</evidence>
<dbReference type="EMBL" id="LNZC01000031">
    <property type="protein sequence ID" value="KTD75858.1"/>
    <property type="molecule type" value="Genomic_DNA"/>
</dbReference>
<dbReference type="Gene3D" id="3.40.50.720">
    <property type="entry name" value="NAD(P)-binding Rossmann-like Domain"/>
    <property type="match status" value="1"/>
</dbReference>
<evidence type="ECO:0000256" key="3">
    <source>
        <dbReference type="ARBA" id="ARBA00012929"/>
    </source>
</evidence>
<dbReference type="NCBIfam" id="TIGR01214">
    <property type="entry name" value="rmlD"/>
    <property type="match status" value="1"/>
</dbReference>
<comment type="catalytic activity">
    <reaction evidence="5 6">
        <text>dTDP-beta-L-rhamnose + NADP(+) = dTDP-4-dehydro-beta-L-rhamnose + NADPH + H(+)</text>
        <dbReference type="Rhea" id="RHEA:21796"/>
        <dbReference type="ChEBI" id="CHEBI:15378"/>
        <dbReference type="ChEBI" id="CHEBI:57510"/>
        <dbReference type="ChEBI" id="CHEBI:57783"/>
        <dbReference type="ChEBI" id="CHEBI:58349"/>
        <dbReference type="ChEBI" id="CHEBI:62830"/>
        <dbReference type="EC" id="1.1.1.133"/>
    </reaction>
</comment>
<comment type="function">
    <text evidence="6">Catalyzes the reduction of dTDP-6-deoxy-L-lyxo-4-hexulose to yield dTDP-L-rhamnose.</text>
</comment>